<dbReference type="AlphaFoldDB" id="A0A6A5XZE6"/>
<gene>
    <name evidence="2" type="ORF">BU24DRAFT_408270</name>
</gene>
<sequence length="161" mass="17611">MSHPIKSHSAPLLPAPLEDDTTPGKNAKISSPLEESGSKQIAWARRDGWLWGSYDNGLGNQADKTMPRPSPTALDYSSASPVSLTKHFHSSPEFPLLSSPLRPAALEKVISRELKRPFRGVQMPCSTRSACIACFSLHRAVPIAGSSAPHEWLICLHHKNR</sequence>
<dbReference type="Proteomes" id="UP000799778">
    <property type="component" value="Unassembled WGS sequence"/>
</dbReference>
<dbReference type="GeneID" id="54283248"/>
<protein>
    <submittedName>
        <fullName evidence="2">Uncharacterized protein</fullName>
    </submittedName>
</protein>
<dbReference type="EMBL" id="ML978068">
    <property type="protein sequence ID" value="KAF2018346.1"/>
    <property type="molecule type" value="Genomic_DNA"/>
</dbReference>
<accession>A0A6A5XZE6</accession>
<evidence type="ECO:0000256" key="1">
    <source>
        <dbReference type="SAM" id="MobiDB-lite"/>
    </source>
</evidence>
<dbReference type="RefSeq" id="XP_033386685.1">
    <property type="nucleotide sequence ID" value="XM_033525851.1"/>
</dbReference>
<feature type="region of interest" description="Disordered" evidence="1">
    <location>
        <begin position="1"/>
        <end position="39"/>
    </location>
</feature>
<evidence type="ECO:0000313" key="3">
    <source>
        <dbReference type="Proteomes" id="UP000799778"/>
    </source>
</evidence>
<evidence type="ECO:0000313" key="2">
    <source>
        <dbReference type="EMBL" id="KAF2018346.1"/>
    </source>
</evidence>
<reference evidence="2" key="1">
    <citation type="journal article" date="2020" name="Stud. Mycol.">
        <title>101 Dothideomycetes genomes: a test case for predicting lifestyles and emergence of pathogens.</title>
        <authorList>
            <person name="Haridas S."/>
            <person name="Albert R."/>
            <person name="Binder M."/>
            <person name="Bloem J."/>
            <person name="Labutti K."/>
            <person name="Salamov A."/>
            <person name="Andreopoulos B."/>
            <person name="Baker S."/>
            <person name="Barry K."/>
            <person name="Bills G."/>
            <person name="Bluhm B."/>
            <person name="Cannon C."/>
            <person name="Castanera R."/>
            <person name="Culley D."/>
            <person name="Daum C."/>
            <person name="Ezra D."/>
            <person name="Gonzalez J."/>
            <person name="Henrissat B."/>
            <person name="Kuo A."/>
            <person name="Liang C."/>
            <person name="Lipzen A."/>
            <person name="Lutzoni F."/>
            <person name="Magnuson J."/>
            <person name="Mondo S."/>
            <person name="Nolan M."/>
            <person name="Ohm R."/>
            <person name="Pangilinan J."/>
            <person name="Park H.-J."/>
            <person name="Ramirez L."/>
            <person name="Alfaro M."/>
            <person name="Sun H."/>
            <person name="Tritt A."/>
            <person name="Yoshinaga Y."/>
            <person name="Zwiers L.-H."/>
            <person name="Turgeon B."/>
            <person name="Goodwin S."/>
            <person name="Spatafora J."/>
            <person name="Crous P."/>
            <person name="Grigoriev I."/>
        </authorList>
    </citation>
    <scope>NUCLEOTIDE SEQUENCE</scope>
    <source>
        <strain evidence="2">CBS 175.79</strain>
    </source>
</reference>
<organism evidence="2 3">
    <name type="scientific">Aaosphaeria arxii CBS 175.79</name>
    <dbReference type="NCBI Taxonomy" id="1450172"/>
    <lineage>
        <taxon>Eukaryota</taxon>
        <taxon>Fungi</taxon>
        <taxon>Dikarya</taxon>
        <taxon>Ascomycota</taxon>
        <taxon>Pezizomycotina</taxon>
        <taxon>Dothideomycetes</taxon>
        <taxon>Pleosporomycetidae</taxon>
        <taxon>Pleosporales</taxon>
        <taxon>Pleosporales incertae sedis</taxon>
        <taxon>Aaosphaeria</taxon>
    </lineage>
</organism>
<keyword evidence="3" id="KW-1185">Reference proteome</keyword>
<name>A0A6A5XZE6_9PLEO</name>
<proteinExistence type="predicted"/>